<evidence type="ECO:0000313" key="1">
    <source>
        <dbReference type="EMBL" id="QJQ00823.1"/>
    </source>
</evidence>
<dbReference type="AlphaFoldDB" id="A0A6M3ZRE6"/>
<evidence type="ECO:0000313" key="2">
    <source>
        <dbReference type="Proteomes" id="UP000501648"/>
    </source>
</evidence>
<dbReference type="Proteomes" id="UP000501648">
    <property type="component" value="Chromosome"/>
</dbReference>
<dbReference type="Gene3D" id="3.30.2310.20">
    <property type="entry name" value="RelE-like"/>
    <property type="match status" value="1"/>
</dbReference>
<name>A0A6M3ZRE6_9BURK</name>
<dbReference type="InterPro" id="IPR035093">
    <property type="entry name" value="RelE/ParE_toxin_dom_sf"/>
</dbReference>
<dbReference type="Pfam" id="PF05015">
    <property type="entry name" value="HigB-like_toxin"/>
    <property type="match status" value="1"/>
</dbReference>
<dbReference type="PANTHER" id="PTHR40266">
    <property type="entry name" value="TOXIN HIGB-1"/>
    <property type="match status" value="1"/>
</dbReference>
<reference evidence="1 2" key="1">
    <citation type="journal article" date="2012" name="J. Bacteriol.">
        <title>Genome sequence of the pathogenic Herbaspirillum seropedicae strain Os34, isolated from rice roots.</title>
        <authorList>
            <person name="Ye W."/>
            <person name="Ye S."/>
            <person name="Liu J."/>
            <person name="Chang S."/>
            <person name="Chen M."/>
            <person name="Zhu B."/>
            <person name="Guo L."/>
            <person name="An Q."/>
        </authorList>
    </citation>
    <scope>NUCLEOTIDE SEQUENCE [LARGE SCALE GENOMIC DNA]</scope>
    <source>
        <strain evidence="1 2">Os34</strain>
    </source>
</reference>
<dbReference type="InterPro" id="IPR007711">
    <property type="entry name" value="HigB-1"/>
</dbReference>
<gene>
    <name evidence="1" type="ORF">C798_11440</name>
</gene>
<proteinExistence type="predicted"/>
<organism evidence="1 2">
    <name type="scientific">Herbaspirillum rubrisubalbicans Os34</name>
    <dbReference type="NCBI Taxonomy" id="1235827"/>
    <lineage>
        <taxon>Bacteria</taxon>
        <taxon>Pseudomonadati</taxon>
        <taxon>Pseudomonadota</taxon>
        <taxon>Betaproteobacteria</taxon>
        <taxon>Burkholderiales</taxon>
        <taxon>Oxalobacteraceae</taxon>
        <taxon>Herbaspirillum</taxon>
    </lineage>
</organism>
<sequence>MIISFRCAETEALFHGETVARFANIRAAAERKLQMLEAAATLDFLRSPPDNRLEPLQGDRSGQYSIRINSQFRLCFIWNSIGEVGASHVEIVDYH</sequence>
<dbReference type="RefSeq" id="WP_017451024.1">
    <property type="nucleotide sequence ID" value="NZ_CP008956.1"/>
</dbReference>
<dbReference type="SUPFAM" id="SSF143011">
    <property type="entry name" value="RelE-like"/>
    <property type="match status" value="1"/>
</dbReference>
<dbReference type="PANTHER" id="PTHR40266:SF2">
    <property type="entry name" value="TOXIN HIGB-1"/>
    <property type="match status" value="1"/>
</dbReference>
<dbReference type="EMBL" id="CP008956">
    <property type="protein sequence ID" value="QJQ00823.1"/>
    <property type="molecule type" value="Genomic_DNA"/>
</dbReference>
<accession>A0A6M3ZRE6</accession>
<protein>
    <submittedName>
        <fullName evidence="1">Excinuclease ABC subunit A</fullName>
    </submittedName>
</protein>